<feature type="compositionally biased region" description="Basic and acidic residues" evidence="11">
    <location>
        <begin position="479"/>
        <end position="500"/>
    </location>
</feature>
<evidence type="ECO:0000256" key="10">
    <source>
        <dbReference type="RuleBase" id="RU369099"/>
    </source>
</evidence>
<dbReference type="InterPro" id="IPR012913">
    <property type="entry name" value="OS9-like_dom"/>
</dbReference>
<keyword evidence="5 10" id="KW-0256">Endoplasmic reticulum</keyword>
<gene>
    <name evidence="14 16 17" type="primary">os9</name>
</gene>
<accession>F7CXY6</accession>
<dbReference type="HOGENOM" id="CLU_641849_0_0_1"/>
<dbReference type="PANTHER" id="PTHR15414:SF5">
    <property type="entry name" value="PROTEIN OS-9"/>
    <property type="match status" value="1"/>
</dbReference>
<comment type="similarity">
    <text evidence="2 10">Belongs to the OS-9 family.</text>
</comment>
<dbReference type="Reactome" id="R-XTR-5358346">
    <property type="pathway name" value="Hedgehog ligand biogenesis"/>
</dbReference>
<keyword evidence="3" id="KW-0732">Signal</keyword>
<dbReference type="ExpressionAtlas" id="F7CXY6">
    <property type="expression patterns" value="baseline"/>
</dbReference>
<evidence type="ECO:0000313" key="15">
    <source>
        <dbReference type="Proteomes" id="UP000008143"/>
    </source>
</evidence>
<feature type="transmembrane region" description="Helical" evidence="12">
    <location>
        <begin position="57"/>
        <end position="79"/>
    </location>
</feature>
<dbReference type="GO" id="GO:0030970">
    <property type="term" value="P:retrograde protein transport, ER to cytosol"/>
    <property type="evidence" value="ECO:0000318"/>
    <property type="project" value="GO_Central"/>
</dbReference>
<keyword evidence="15" id="KW-1185">Reference proteome</keyword>
<evidence type="ECO:0000256" key="4">
    <source>
        <dbReference type="ARBA" id="ARBA00022734"/>
    </source>
</evidence>
<feature type="compositionally biased region" description="Acidic residues" evidence="11">
    <location>
        <begin position="374"/>
        <end position="416"/>
    </location>
</feature>
<evidence type="ECO:0000256" key="6">
    <source>
        <dbReference type="ARBA" id="ARBA00023157"/>
    </source>
</evidence>
<dbReference type="Reactome" id="R-XTR-382556">
    <property type="pathway name" value="ABC-family proteins mediated transport"/>
</dbReference>
<keyword evidence="4 10" id="KW-0430">Lectin</keyword>
<reference evidence="16" key="3">
    <citation type="submission" date="2025-04" db="UniProtKB">
        <authorList>
            <consortium name="RefSeq"/>
        </authorList>
    </citation>
    <scope>IDENTIFICATION</scope>
    <source>
        <strain evidence="16">Nigerian</strain>
        <tissue evidence="16">Liver and blood</tissue>
    </source>
</reference>
<keyword evidence="12" id="KW-0812">Transmembrane</keyword>
<dbReference type="OrthoDB" id="448954at2759"/>
<comment type="subunit">
    <text evidence="9">Component of the HRD1 complex, which comprises at least SYNV1/HRD1, DERL1/2, FAM8A1, HERPUD1/HERP, OS9, SEL1L and UBE2J1. FAM8A1 is stabilized by interaction with SYNV1, which prevents its proteasomal degradation. OS9 and UBE2J1 recruitment to the complex may be mediated by SEL1L. Through this complex, may interact with ERLEC1 and HSPA5. Interacts (via C-terminus) with CPNE6 (via second C2 domain); this interaction occurs in a calcium-dependent manner in vitro. Interacts with CREB3.</text>
</comment>
<dbReference type="AGR" id="Xenbase:XB-GENE-5952460"/>
<evidence type="ECO:0000259" key="13">
    <source>
        <dbReference type="PROSITE" id="PS51914"/>
    </source>
</evidence>
<keyword evidence="12" id="KW-1133">Transmembrane helix</keyword>
<comment type="function">
    <text evidence="8">Lectin component of the HRD1 complex, which functions in endoplasmic reticulum (ER) quality control and ER-associated degradation (ERAD). Specifically recognizes and binds improperly folded glycoproteins as well as hyperglycosylated proteins, retain them in the ER, and transfers them to the ubiquitination machinery and promote their degradation. Possible targets include TRPV4 as well as hyperglycosylated HSP90B1.</text>
</comment>
<protein>
    <recommendedName>
        <fullName evidence="10">Endoplasmic reticulum lectin</fullName>
    </recommendedName>
    <alternativeName>
        <fullName evidence="10">Protein OS-9</fullName>
    </alternativeName>
</protein>
<dbReference type="Ensembl" id="ENSXETT00000013657">
    <property type="protein sequence ID" value="ENSXETP00000013657"/>
    <property type="gene ID" value="ENSXETG00000006216"/>
</dbReference>
<dbReference type="InterPro" id="IPR009011">
    <property type="entry name" value="Man6P_isomerase_rcpt-bd_dom_sf"/>
</dbReference>
<dbReference type="FunFam" id="2.70.130.10:FF:000002">
    <property type="entry name" value="protein OS-9 isoform X1"/>
    <property type="match status" value="1"/>
</dbReference>
<dbReference type="CTD" id="10956"/>
<evidence type="ECO:0000256" key="5">
    <source>
        <dbReference type="ARBA" id="ARBA00022824"/>
    </source>
</evidence>
<dbReference type="GO" id="GO:0030246">
    <property type="term" value="F:carbohydrate binding"/>
    <property type="evidence" value="ECO:0007669"/>
    <property type="project" value="UniProtKB-UniRule"/>
</dbReference>
<organism evidence="14">
    <name type="scientific">Xenopus tropicalis</name>
    <name type="common">Western clawed frog</name>
    <name type="synonym">Silurana tropicalis</name>
    <dbReference type="NCBI Taxonomy" id="8364"/>
    <lineage>
        <taxon>Eukaryota</taxon>
        <taxon>Metazoa</taxon>
        <taxon>Chordata</taxon>
        <taxon>Craniata</taxon>
        <taxon>Vertebrata</taxon>
        <taxon>Euteleostomi</taxon>
        <taxon>Amphibia</taxon>
        <taxon>Batrachia</taxon>
        <taxon>Anura</taxon>
        <taxon>Pipoidea</taxon>
        <taxon>Pipidae</taxon>
        <taxon>Xenopodinae</taxon>
        <taxon>Xenopus</taxon>
        <taxon>Silurana</taxon>
    </lineage>
</organism>
<dbReference type="Gene3D" id="2.70.130.10">
    <property type="entry name" value="Mannose-6-phosphate receptor binding domain"/>
    <property type="match status" value="1"/>
</dbReference>
<feature type="compositionally biased region" description="Basic and acidic residues" evidence="11">
    <location>
        <begin position="593"/>
        <end position="602"/>
    </location>
</feature>
<feature type="domain" description="MRH" evidence="13">
    <location>
        <begin position="156"/>
        <end position="275"/>
    </location>
</feature>
<feature type="region of interest" description="Disordered" evidence="11">
    <location>
        <begin position="328"/>
        <end position="438"/>
    </location>
</feature>
<evidence type="ECO:0000256" key="7">
    <source>
        <dbReference type="ARBA" id="ARBA00023180"/>
    </source>
</evidence>
<feature type="region of interest" description="Disordered" evidence="11">
    <location>
        <begin position="479"/>
        <end position="519"/>
    </location>
</feature>
<dbReference type="AlphaFoldDB" id="F7CXY6"/>
<evidence type="ECO:0000313" key="17">
    <source>
        <dbReference type="Xenbase" id="XB-GENE-5952460"/>
    </source>
</evidence>
<sequence>MRNSTQFAKRRRAATWTNGSEHCHLPPNPQQAAVRVEGGAPVAGIVFSAEKMAILRVWVFVFCVLWPWFHVALASLGFLNLEELSEMKYGIEILSEPVIRGQSKSDNIVTVSSKYKQNYECKLPAVAVKFHQDREEDQQTYSGLGISDLLRPMEAAPCLIKTKDWWTYEFCYGKHIQQYHIEESEVKGDVLFLGYYQSEFDWNDEKAKASKHHRLKRYHSQMYVNGSKCDLNGKSRETEVRFMCEEGTGDYIARVDEPQSCSYVLTVHTTRICHHPFLRPPSTGTPQSIKCHPALSPEQYVEYVKAQVSDTKRIVEELSEELKTLNLKTLGSKHSPPPHQALHRNDIELPSQPDHTEQQSEDSGSQDSMKQENLEEEDHVVGNEEEDHVVGNEEEDHVVGNEEEDHVGNEEEDTEADFWNKVLRPEDRETDVTSDSGEELALNQQAIEGNQGMHKGLRYKIIRNPEDLVNFIADLKKKNKQEEEKVDAEQKDSQSSHPDKNLAGTSETQTEEEKDEQALLQEFEKELENILLPKSEMSEIKDNVKTEMEKEFDNIIDEAQEELETEGLKGEFDRKQASKSLATTLNKLIDKLENTADEKGEGAEPLESDEGVTKSISEPTAKEPSDGRVKVRVTKIRRGSFEQKERKVREMSNENPQLRHIENVVKDLLEKEGLKAEGKIEIKILTTGDFGDEESFSEEDTKNLQDIIFNILVQGTEEVHKERKRQQQLEDNYRFVWNQNQDDSKNTRTAGDTDDVDF</sequence>
<dbReference type="GO" id="GO:0005788">
    <property type="term" value="C:endoplasmic reticulum lumen"/>
    <property type="evidence" value="ECO:0000318"/>
    <property type="project" value="GO_Central"/>
</dbReference>
<proteinExistence type="inferred from homology"/>
<evidence type="ECO:0000256" key="3">
    <source>
        <dbReference type="ARBA" id="ARBA00022729"/>
    </source>
</evidence>
<dbReference type="GeneTree" id="ENSGT00530000063603"/>
<evidence type="ECO:0000256" key="12">
    <source>
        <dbReference type="SAM" id="Phobius"/>
    </source>
</evidence>
<keyword evidence="6" id="KW-1015">Disulfide bond</keyword>
<dbReference type="RefSeq" id="XP_002933732.2">
    <property type="nucleotide sequence ID" value="XM_002933686.4"/>
</dbReference>
<dbReference type="GeneID" id="779517"/>
<evidence type="ECO:0000256" key="2">
    <source>
        <dbReference type="ARBA" id="ARBA00009918"/>
    </source>
</evidence>
<feature type="region of interest" description="Disordered" evidence="11">
    <location>
        <begin position="735"/>
        <end position="758"/>
    </location>
</feature>
<dbReference type="KEGG" id="xtr:779517"/>
<dbReference type="Bgee" id="ENSXETG00000006216">
    <property type="expression patterns" value="Expressed in testis and 14 other cell types or tissues"/>
</dbReference>
<dbReference type="Pfam" id="PF07915">
    <property type="entry name" value="PRKCSH"/>
    <property type="match status" value="1"/>
</dbReference>
<dbReference type="PROSITE" id="PS51914">
    <property type="entry name" value="MRH"/>
    <property type="match status" value="1"/>
</dbReference>
<evidence type="ECO:0000256" key="11">
    <source>
        <dbReference type="SAM" id="MobiDB-lite"/>
    </source>
</evidence>
<dbReference type="OMA" id="WLKRLYV"/>
<dbReference type="InterPro" id="IPR045149">
    <property type="entry name" value="OS-9-like"/>
</dbReference>
<evidence type="ECO:0000256" key="1">
    <source>
        <dbReference type="ARBA" id="ARBA00004319"/>
    </source>
</evidence>
<feature type="compositionally biased region" description="Basic and acidic residues" evidence="11">
    <location>
        <begin position="620"/>
        <end position="629"/>
    </location>
</feature>
<evidence type="ECO:0000313" key="16">
    <source>
        <dbReference type="RefSeq" id="XP_002933732.2"/>
    </source>
</evidence>
<evidence type="ECO:0000256" key="8">
    <source>
        <dbReference type="ARBA" id="ARBA00053710"/>
    </source>
</evidence>
<dbReference type="Proteomes" id="UP000008143">
    <property type="component" value="Chromosome 2"/>
</dbReference>
<comment type="subcellular location">
    <subcellularLocation>
        <location evidence="1 10">Endoplasmic reticulum lumen</location>
    </subcellularLocation>
</comment>
<feature type="region of interest" description="Disordered" evidence="11">
    <location>
        <begin position="593"/>
        <end position="629"/>
    </location>
</feature>
<dbReference type="GO" id="GO:0030968">
    <property type="term" value="P:endoplasmic reticulum unfolded protein response"/>
    <property type="evidence" value="ECO:0007669"/>
    <property type="project" value="UniProtKB-UniRule"/>
</dbReference>
<keyword evidence="7" id="KW-0325">Glycoprotein</keyword>
<evidence type="ECO:0000256" key="9">
    <source>
        <dbReference type="ARBA" id="ARBA00066177"/>
    </source>
</evidence>
<dbReference type="InterPro" id="IPR044865">
    <property type="entry name" value="MRH_dom"/>
</dbReference>
<reference evidence="14" key="2">
    <citation type="submission" date="2011-06" db="UniProtKB">
        <authorList>
            <consortium name="Ensembl"/>
        </authorList>
    </citation>
    <scope>IDENTIFICATION</scope>
</reference>
<reference evidence="14" key="1">
    <citation type="journal article" date="2010" name="Science">
        <title>The genome of the Western clawed frog Xenopus tropicalis.</title>
        <authorList>
            <person name="Hellsten U."/>
            <person name="Harland R.M."/>
            <person name="Gilchrist M.J."/>
            <person name="Hendrix D."/>
            <person name="Jurka J."/>
            <person name="Kapitonov V."/>
            <person name="Ovcharenko I."/>
            <person name="Putnam N.H."/>
            <person name="Shu S."/>
            <person name="Taher L."/>
            <person name="Blitz I.L."/>
            <person name="Blumberg B."/>
            <person name="Dichmann D.S."/>
            <person name="Dubchak I."/>
            <person name="Amaya E."/>
            <person name="Detter J.C."/>
            <person name="Fletcher R."/>
            <person name="Gerhard D.S."/>
            <person name="Goodstein D."/>
            <person name="Graves T."/>
            <person name="Grigoriev I.V."/>
            <person name="Grimwood J."/>
            <person name="Kawashima T."/>
            <person name="Lindquist E."/>
            <person name="Lucas S.M."/>
            <person name="Mead P.E."/>
            <person name="Mitros T."/>
            <person name="Ogino H."/>
            <person name="Ohta Y."/>
            <person name="Poliakov A.V."/>
            <person name="Pollet N."/>
            <person name="Robert J."/>
            <person name="Salamov A."/>
            <person name="Sater A.K."/>
            <person name="Schmutz J."/>
            <person name="Terry A."/>
            <person name="Vize P.D."/>
            <person name="Warren W.C."/>
            <person name="Wells D."/>
            <person name="Wills A."/>
            <person name="Wilson R.K."/>
            <person name="Zimmerman L.B."/>
            <person name="Zorn A.M."/>
            <person name="Grainger R."/>
            <person name="Grammer T."/>
            <person name="Khokha M.K."/>
            <person name="Richardson P.M."/>
            <person name="Rokhsar D.S."/>
        </authorList>
    </citation>
    <scope>NUCLEOTIDE SEQUENCE [LARGE SCALE GENOMIC DNA]</scope>
    <source>
        <strain evidence="14">Nigerian</strain>
    </source>
</reference>
<dbReference type="PANTHER" id="PTHR15414">
    <property type="entry name" value="OS-9-RELATED"/>
    <property type="match status" value="1"/>
</dbReference>
<keyword evidence="12" id="KW-0472">Membrane</keyword>
<comment type="function">
    <text evidence="10">Lectin involved in the quality control of the secretory pathway. As a member of the endoplasmic reticulum-associated degradation lumenal (ERAD-L) surveillance system, targets misfolded endoplasmic reticulum lumenal glycoproteins for degradation.</text>
</comment>
<dbReference type="Xenbase" id="XB-GENE-5952460">
    <property type="gene designation" value="os9"/>
</dbReference>
<dbReference type="SUPFAM" id="SSF50911">
    <property type="entry name" value="Mannose 6-phosphate receptor domain"/>
    <property type="match status" value="1"/>
</dbReference>
<name>F7CXY6_XENTR</name>
<evidence type="ECO:0000313" key="14">
    <source>
        <dbReference type="Ensembl" id="ENSXETP00000013657"/>
    </source>
</evidence>